<dbReference type="PANTHER" id="PTHR47071:SF13">
    <property type="entry name" value="DUF4378 DOMAIN-CONTAINING PROTEIN"/>
    <property type="match status" value="1"/>
</dbReference>
<dbReference type="OMA" id="FDNASAC"/>
<dbReference type="STRING" id="4097.A0A1S4DPD7"/>
<reference evidence="2" key="1">
    <citation type="journal article" date="2014" name="Nat. Commun.">
        <title>The tobacco genome sequence and its comparison with those of tomato and potato.</title>
        <authorList>
            <person name="Sierro N."/>
            <person name="Battey J.N."/>
            <person name="Ouadi S."/>
            <person name="Bakaher N."/>
            <person name="Bovet L."/>
            <person name="Willig A."/>
            <person name="Goepfert S."/>
            <person name="Peitsch M.C."/>
            <person name="Ivanov N.V."/>
        </authorList>
    </citation>
    <scope>NUCLEOTIDE SEQUENCE [LARGE SCALE GENOMIC DNA]</scope>
</reference>
<dbReference type="InterPro" id="IPR044257">
    <property type="entry name" value="TRM32-like"/>
</dbReference>
<feature type="domain" description="DUF4378" evidence="1">
    <location>
        <begin position="601"/>
        <end position="751"/>
    </location>
</feature>
<evidence type="ECO:0000313" key="3">
    <source>
        <dbReference type="RefSeq" id="XP_016515283.1"/>
    </source>
</evidence>
<gene>
    <name evidence="3" type="primary">LOC107831993</name>
</gene>
<dbReference type="OrthoDB" id="758104at2759"/>
<dbReference type="PANTHER" id="PTHR47071">
    <property type="entry name" value="PROTEIN TRM32"/>
    <property type="match status" value="1"/>
</dbReference>
<dbReference type="Proteomes" id="UP000790787">
    <property type="component" value="Chromosome 2"/>
</dbReference>
<name>A0A1S4DPD7_TOBAC</name>
<dbReference type="RefSeq" id="XP_016515283.1">
    <property type="nucleotide sequence ID" value="XM_016659797.1"/>
</dbReference>
<reference evidence="3" key="2">
    <citation type="submission" date="2025-08" db="UniProtKB">
        <authorList>
            <consortium name="RefSeq"/>
        </authorList>
    </citation>
    <scope>IDENTIFICATION</scope>
    <source>
        <tissue evidence="3">Leaf</tissue>
    </source>
</reference>
<proteinExistence type="predicted"/>
<dbReference type="GeneID" id="107831993"/>
<sequence>MGKRLQHQDPSISPENPKGCMWGILHNLNHNRWQQVRKHLPHKRQGCGQQIAVVEDVGDNATTADSRGMQERVEGKLENSSIVVKTIEPAQVSKSSMLSRIRSLITEETTKKKGRHRRSSSCPIQLERTNSIHHLDLADLKSSHEIPLIDNTLEKESYSVASLLDPPPKRTRELAVNTCEPIESENMRNDLSSLQLHSTQVSKSRFDFIKSVSFPSRGSRGRRTVRSRNHKNKLECDYYGKGENESGFAEQLNSHSVTSTDLSSDDDDVGKHVMTRLESFNNVSPCSPRAEKKHHESKLILNRFKNLRRKIRHALEESRKDRRIIMDAVLHKVPHGVGSSKKGNNIVEEKTTDVHVKYFRGSTCSSPFSKSEMKYFRRTSSVNESLDRYNQLLDACFYREGKQYGFDRSSFRASRSPSPVRSSSPIGSLERILSMPDLRYYPSFKLEDSPEPGYSSYKLARAASSNNLSVATTKSNEHKSLNIPLGSENQIEEGYCSDSKSTIFLDVSETFDDFGGLKTDENSSSVENIIGVTSSLNSKLDKSIPLPLPDIIFQNATSPARLLTSKGAEEDTVNTDKKGISASELNRIHLQIQVDKRYKPEFNYVKDVLELSGFSGNDQFLGKWHSADHPVNPSVFEELEICADISCDQLLLFDLVNEVLLQIYERSCSYWPKSLTCRSFIHTMPVGYHVLGEVWTDINSCLESELKIDQPIDDAVSRDLAKDETWMNLQFDAVCVGLELEDLILDDLIKELIFI</sequence>
<dbReference type="Pfam" id="PF14309">
    <property type="entry name" value="DUF4378"/>
    <property type="match status" value="1"/>
</dbReference>
<protein>
    <submittedName>
        <fullName evidence="3">Uncharacterized protein LOC107831993</fullName>
    </submittedName>
</protein>
<evidence type="ECO:0000259" key="1">
    <source>
        <dbReference type="Pfam" id="PF14309"/>
    </source>
</evidence>
<accession>A0A1S4DPD7</accession>
<dbReference type="PaxDb" id="4097-A0A1S4DPD7"/>
<evidence type="ECO:0000313" key="2">
    <source>
        <dbReference type="Proteomes" id="UP000790787"/>
    </source>
</evidence>
<dbReference type="AlphaFoldDB" id="A0A1S4DPD7"/>
<dbReference type="GO" id="GO:0048235">
    <property type="term" value="P:pollen sperm cell differentiation"/>
    <property type="evidence" value="ECO:0000318"/>
    <property type="project" value="GO_Central"/>
</dbReference>
<dbReference type="KEGG" id="nta:107831993"/>
<keyword evidence="2" id="KW-1185">Reference proteome</keyword>
<dbReference type="InterPro" id="IPR025486">
    <property type="entry name" value="DUF4378"/>
</dbReference>
<organism evidence="2 3">
    <name type="scientific">Nicotiana tabacum</name>
    <name type="common">Common tobacco</name>
    <dbReference type="NCBI Taxonomy" id="4097"/>
    <lineage>
        <taxon>Eukaryota</taxon>
        <taxon>Viridiplantae</taxon>
        <taxon>Streptophyta</taxon>
        <taxon>Embryophyta</taxon>
        <taxon>Tracheophyta</taxon>
        <taxon>Spermatophyta</taxon>
        <taxon>Magnoliopsida</taxon>
        <taxon>eudicotyledons</taxon>
        <taxon>Gunneridae</taxon>
        <taxon>Pentapetalae</taxon>
        <taxon>asterids</taxon>
        <taxon>lamiids</taxon>
        <taxon>Solanales</taxon>
        <taxon>Solanaceae</taxon>
        <taxon>Nicotianoideae</taxon>
        <taxon>Nicotianeae</taxon>
        <taxon>Nicotiana</taxon>
    </lineage>
</organism>